<keyword evidence="2" id="KW-0806">Transcription termination</keyword>
<dbReference type="Pfam" id="PF02536">
    <property type="entry name" value="mTERF"/>
    <property type="match status" value="1"/>
</dbReference>
<dbReference type="SMART" id="SM00733">
    <property type="entry name" value="Mterf"/>
    <property type="match status" value="4"/>
</dbReference>
<evidence type="ECO:0000256" key="1">
    <source>
        <dbReference type="ARBA" id="ARBA00007692"/>
    </source>
</evidence>
<evidence type="ECO:0000313" key="4">
    <source>
        <dbReference type="EMBL" id="KAK4434189.1"/>
    </source>
</evidence>
<dbReference type="InterPro" id="IPR038538">
    <property type="entry name" value="MTERF_sf"/>
</dbReference>
<dbReference type="InterPro" id="IPR003690">
    <property type="entry name" value="MTERF"/>
</dbReference>
<dbReference type="GO" id="GO:0006353">
    <property type="term" value="P:DNA-templated transcription termination"/>
    <property type="evidence" value="ECO:0007669"/>
    <property type="project" value="UniProtKB-KW"/>
</dbReference>
<evidence type="ECO:0000313" key="5">
    <source>
        <dbReference type="Proteomes" id="UP001293254"/>
    </source>
</evidence>
<evidence type="ECO:0000256" key="2">
    <source>
        <dbReference type="ARBA" id="ARBA00022472"/>
    </source>
</evidence>
<protein>
    <submittedName>
        <fullName evidence="4">Uncharacterized protein</fullName>
    </submittedName>
</protein>
<proteinExistence type="inferred from homology"/>
<keyword evidence="2" id="KW-0804">Transcription</keyword>
<name>A0AAE1YPH8_9LAMI</name>
<dbReference type="PANTHER" id="PTHR13068:SF130">
    <property type="entry name" value="TRANSCRIPTION TERMINATION FACTOR MTERF6, CHLOROPLASTIC_MITOCHONDRIAL-LIKE"/>
    <property type="match status" value="1"/>
</dbReference>
<dbReference type="PANTHER" id="PTHR13068">
    <property type="entry name" value="CGI-12 PROTEIN-RELATED"/>
    <property type="match status" value="1"/>
</dbReference>
<dbReference type="AlphaFoldDB" id="A0AAE1YPH8"/>
<keyword evidence="2" id="KW-0805">Transcription regulation</keyword>
<dbReference type="Proteomes" id="UP001293254">
    <property type="component" value="Unassembled WGS sequence"/>
</dbReference>
<sequence length="189" mass="22294">MEQIILVMYHHPRFLLRKPEIMKKFVDKVDKMGMDRSSRMFIHGIRIFSSMSYKTWELKFRTFGELGFSEDDIAAAFRYTPTVFGVSEEKLKEVKEVLLATGKYNLSCIINYPTSLMYSVEKRYKPRLQVLEMLESKNMIQSWPKIKTLCPMPNKRFYEKFIEPYLDEDGDVCTEKSALSGKRTVKVKN</sequence>
<comment type="similarity">
    <text evidence="1">Belongs to the mTERF family.</text>
</comment>
<organism evidence="4 5">
    <name type="scientific">Sesamum alatum</name>
    <dbReference type="NCBI Taxonomy" id="300844"/>
    <lineage>
        <taxon>Eukaryota</taxon>
        <taxon>Viridiplantae</taxon>
        <taxon>Streptophyta</taxon>
        <taxon>Embryophyta</taxon>
        <taxon>Tracheophyta</taxon>
        <taxon>Spermatophyta</taxon>
        <taxon>Magnoliopsida</taxon>
        <taxon>eudicotyledons</taxon>
        <taxon>Gunneridae</taxon>
        <taxon>Pentapetalae</taxon>
        <taxon>asterids</taxon>
        <taxon>lamiids</taxon>
        <taxon>Lamiales</taxon>
        <taxon>Pedaliaceae</taxon>
        <taxon>Sesamum</taxon>
    </lineage>
</organism>
<comment type="caution">
    <text evidence="4">The sequence shown here is derived from an EMBL/GenBank/DDBJ whole genome shotgun (WGS) entry which is preliminary data.</text>
</comment>
<reference evidence="4" key="2">
    <citation type="journal article" date="2024" name="Plant">
        <title>Genomic evolution and insights into agronomic trait innovations of Sesamum species.</title>
        <authorList>
            <person name="Miao H."/>
            <person name="Wang L."/>
            <person name="Qu L."/>
            <person name="Liu H."/>
            <person name="Sun Y."/>
            <person name="Le M."/>
            <person name="Wang Q."/>
            <person name="Wei S."/>
            <person name="Zheng Y."/>
            <person name="Lin W."/>
            <person name="Duan Y."/>
            <person name="Cao H."/>
            <person name="Xiong S."/>
            <person name="Wang X."/>
            <person name="Wei L."/>
            <person name="Li C."/>
            <person name="Ma Q."/>
            <person name="Ju M."/>
            <person name="Zhao R."/>
            <person name="Li G."/>
            <person name="Mu C."/>
            <person name="Tian Q."/>
            <person name="Mei H."/>
            <person name="Zhang T."/>
            <person name="Gao T."/>
            <person name="Zhang H."/>
        </authorList>
    </citation>
    <scope>NUCLEOTIDE SEQUENCE</scope>
    <source>
        <strain evidence="4">3651</strain>
    </source>
</reference>
<gene>
    <name evidence="4" type="ORF">Salat_0581600</name>
</gene>
<dbReference type="EMBL" id="JACGWO010000002">
    <property type="protein sequence ID" value="KAK4434189.1"/>
    <property type="molecule type" value="Genomic_DNA"/>
</dbReference>
<keyword evidence="3" id="KW-0809">Transit peptide</keyword>
<dbReference type="GO" id="GO:0003676">
    <property type="term" value="F:nucleic acid binding"/>
    <property type="evidence" value="ECO:0007669"/>
    <property type="project" value="InterPro"/>
</dbReference>
<dbReference type="Gene3D" id="1.25.70.10">
    <property type="entry name" value="Transcription termination factor 3, mitochondrial"/>
    <property type="match status" value="1"/>
</dbReference>
<reference evidence="4" key="1">
    <citation type="submission" date="2020-06" db="EMBL/GenBank/DDBJ databases">
        <authorList>
            <person name="Li T."/>
            <person name="Hu X."/>
            <person name="Zhang T."/>
            <person name="Song X."/>
            <person name="Zhang H."/>
            <person name="Dai N."/>
            <person name="Sheng W."/>
            <person name="Hou X."/>
            <person name="Wei L."/>
        </authorList>
    </citation>
    <scope>NUCLEOTIDE SEQUENCE</scope>
    <source>
        <strain evidence="4">3651</strain>
        <tissue evidence="4">Leaf</tissue>
    </source>
</reference>
<keyword evidence="5" id="KW-1185">Reference proteome</keyword>
<accession>A0AAE1YPH8</accession>
<evidence type="ECO:0000256" key="3">
    <source>
        <dbReference type="ARBA" id="ARBA00022946"/>
    </source>
</evidence>